<accession>A0AAE2EEI2</accession>
<dbReference type="EMBL" id="JZYG01000009">
    <property type="protein sequence ID" value="KJM39524.1"/>
    <property type="molecule type" value="Genomic_DNA"/>
</dbReference>
<gene>
    <name evidence="2" type="ORF">SS44_07770</name>
</gene>
<comment type="caution">
    <text evidence="2">The sequence shown here is derived from an EMBL/GenBank/DDBJ whole genome shotgun (WGS) entry which is preliminary data.</text>
</comment>
<evidence type="ECO:0000313" key="3">
    <source>
        <dbReference type="Proteomes" id="UP000033344"/>
    </source>
</evidence>
<feature type="domain" description="Tlde1" evidence="1">
    <location>
        <begin position="24"/>
        <end position="149"/>
    </location>
</feature>
<dbReference type="RefSeq" id="WP_045293463.1">
    <property type="nucleotide sequence ID" value="NZ_BIGB01000079.1"/>
</dbReference>
<dbReference type="InterPro" id="IPR021225">
    <property type="entry name" value="Tlde1_dom"/>
</dbReference>
<dbReference type="Proteomes" id="UP000033344">
    <property type="component" value="Unassembled WGS sequence"/>
</dbReference>
<dbReference type="Pfam" id="PF10908">
    <property type="entry name" value="Tlde1_dom"/>
    <property type="match status" value="1"/>
</dbReference>
<reference evidence="2 3" key="1">
    <citation type="submission" date="2015-03" db="EMBL/GenBank/DDBJ databases">
        <authorList>
            <person name="McCorrison J."/>
            <person name="Sanka R."/>
            <person name="Adams M."/>
            <person name="Brinkac L."/>
            <person name="Nierman W."/>
            <person name="Sutton G."/>
            <person name="Nelson K."/>
            <person name="Kiedrowski L."/>
            <person name="Guerrero D."/>
            <person name="Bonomo R."/>
        </authorList>
    </citation>
    <scope>NUCLEOTIDE SEQUENCE [LARGE SCALE GENOMIC DNA]</scope>
    <source>
        <strain evidence="2 3">42324</strain>
    </source>
</reference>
<proteinExistence type="predicted"/>
<dbReference type="AlphaFoldDB" id="A0AAE2EEI2"/>
<sequence>MTLHGKFTINDADYSPLAFDGIGVFMAFSGNGAYRNKGACGIIPNVGPLPKGKYYIVDRPKGSMANRFRAWGVDTYKSIFSYHVDHSEWFALFRDDGNVDDSTFYESVARGGFRLHPGQISEGCITLPSQSDYSRLRDALLRTKKEKIKGIDLESYGTIEVIIGGYQKTCP</sequence>
<evidence type="ECO:0000313" key="2">
    <source>
        <dbReference type="EMBL" id="KJM39524.1"/>
    </source>
</evidence>
<name>A0AAE2EEI2_ENTCL</name>
<evidence type="ECO:0000259" key="1">
    <source>
        <dbReference type="Pfam" id="PF10908"/>
    </source>
</evidence>
<protein>
    <recommendedName>
        <fullName evidence="1">Tlde1 domain-containing protein</fullName>
    </recommendedName>
</protein>
<organism evidence="2 3">
    <name type="scientific">Enterobacter cloacae subsp. cloacae</name>
    <dbReference type="NCBI Taxonomy" id="336306"/>
    <lineage>
        <taxon>Bacteria</taxon>
        <taxon>Pseudomonadati</taxon>
        <taxon>Pseudomonadota</taxon>
        <taxon>Gammaproteobacteria</taxon>
        <taxon>Enterobacterales</taxon>
        <taxon>Enterobacteriaceae</taxon>
        <taxon>Enterobacter</taxon>
        <taxon>Enterobacter cloacae complex</taxon>
    </lineage>
</organism>